<comment type="caution">
    <text evidence="2">The sequence shown here is derived from an EMBL/GenBank/DDBJ whole genome shotgun (WGS) entry which is preliminary data.</text>
</comment>
<protein>
    <submittedName>
        <fullName evidence="2">Glycosyltransferase family 2 protein</fullName>
    </submittedName>
</protein>
<dbReference type="Proteomes" id="UP000632766">
    <property type="component" value="Unassembled WGS sequence"/>
</dbReference>
<dbReference type="EMBL" id="JAECZC010000055">
    <property type="protein sequence ID" value="MBH8565028.1"/>
    <property type="molecule type" value="Genomic_DNA"/>
</dbReference>
<name>A0A8J7LA16_9NOST</name>
<keyword evidence="3" id="KW-1185">Reference proteome</keyword>
<dbReference type="Gene3D" id="3.90.550.10">
    <property type="entry name" value="Spore Coat Polysaccharide Biosynthesis Protein SpsA, Chain A"/>
    <property type="match status" value="1"/>
</dbReference>
<dbReference type="PANTHER" id="PTHR43685">
    <property type="entry name" value="GLYCOSYLTRANSFERASE"/>
    <property type="match status" value="1"/>
</dbReference>
<gene>
    <name evidence="2" type="ORF">I8748_23065</name>
</gene>
<evidence type="ECO:0000259" key="1">
    <source>
        <dbReference type="Pfam" id="PF00535"/>
    </source>
</evidence>
<accession>A0A8J7LA16</accession>
<evidence type="ECO:0000313" key="3">
    <source>
        <dbReference type="Proteomes" id="UP000632766"/>
    </source>
</evidence>
<reference evidence="2 3" key="1">
    <citation type="journal article" date="2021" name="Int. J. Syst. Evol. Microbiol.">
        <title>Amazonocrinis nigriterrae gen. nov., sp. nov., Atlanticothrix silvestris gen. nov., sp. nov. and Dendronalium phyllosphericum gen. nov., sp. nov., nostocacean cyanobacteria from Brazilian environments.</title>
        <authorList>
            <person name="Alvarenga D.O."/>
            <person name="Andreote A.P.D."/>
            <person name="Branco L.H.Z."/>
            <person name="Delbaje E."/>
            <person name="Cruz R.B."/>
            <person name="Varani A.M."/>
            <person name="Fiore M.F."/>
        </authorList>
    </citation>
    <scope>NUCLEOTIDE SEQUENCE [LARGE SCALE GENOMIC DNA]</scope>
    <source>
        <strain evidence="2 3">CENA67</strain>
    </source>
</reference>
<sequence>MTLELQSHSVSILICTCNRAESLRHTLESLAQVNVPENLSCELIVVDNASSDRTAEIIQSFSMPNMPVRYISELQRGLSKARNAGIAAARGEIILFTDDDVRPPHNWIEGMCAPILAGTAEAVAGGVKIAPHLDREWMQPIHRAYFASSEFIDPQAPQFLIGANMAFLKQVLVKIPGFDTEIGPGAIGYGDDTLFTAQILQAGYRIASALDVVVEHHFDESRLLRSHLMNAAQKAGQTSAYLAHHWDHTQISFPRLRLLKCLINFGFWRLKTWRHPLKSEGLLPQEWELIHIINFYKQYLVEWRRKPNYQQYGLVKNS</sequence>
<evidence type="ECO:0000313" key="2">
    <source>
        <dbReference type="EMBL" id="MBH8565028.1"/>
    </source>
</evidence>
<dbReference type="SUPFAM" id="SSF53448">
    <property type="entry name" value="Nucleotide-diphospho-sugar transferases"/>
    <property type="match status" value="1"/>
</dbReference>
<dbReference type="InterPro" id="IPR001173">
    <property type="entry name" value="Glyco_trans_2-like"/>
</dbReference>
<proteinExistence type="predicted"/>
<dbReference type="PANTHER" id="PTHR43685:SF2">
    <property type="entry name" value="GLYCOSYLTRANSFERASE 2-LIKE DOMAIN-CONTAINING PROTEIN"/>
    <property type="match status" value="1"/>
</dbReference>
<dbReference type="AlphaFoldDB" id="A0A8J7LA16"/>
<organism evidence="2 3">
    <name type="scientific">Amazonocrinis nigriterrae CENA67</name>
    <dbReference type="NCBI Taxonomy" id="2794033"/>
    <lineage>
        <taxon>Bacteria</taxon>
        <taxon>Bacillati</taxon>
        <taxon>Cyanobacteriota</taxon>
        <taxon>Cyanophyceae</taxon>
        <taxon>Nostocales</taxon>
        <taxon>Nostocaceae</taxon>
        <taxon>Amazonocrinis</taxon>
        <taxon>Amazonocrinis nigriterrae</taxon>
    </lineage>
</organism>
<dbReference type="Pfam" id="PF00535">
    <property type="entry name" value="Glycos_transf_2"/>
    <property type="match status" value="1"/>
</dbReference>
<dbReference type="CDD" id="cd00761">
    <property type="entry name" value="Glyco_tranf_GTA_type"/>
    <property type="match status" value="1"/>
</dbReference>
<feature type="domain" description="Glycosyltransferase 2-like" evidence="1">
    <location>
        <begin position="11"/>
        <end position="172"/>
    </location>
</feature>
<dbReference type="InterPro" id="IPR029044">
    <property type="entry name" value="Nucleotide-diphossugar_trans"/>
</dbReference>
<dbReference type="InterPro" id="IPR050834">
    <property type="entry name" value="Glycosyltransf_2"/>
</dbReference>